<keyword evidence="2" id="KW-1185">Reference proteome</keyword>
<dbReference type="Proteomes" id="UP001642260">
    <property type="component" value="Unassembled WGS sequence"/>
</dbReference>
<comment type="caution">
    <text evidence="1">The sequence shown here is derived from an EMBL/GenBank/DDBJ whole genome shotgun (WGS) entry which is preliminary data.</text>
</comment>
<sequence length="152" mass="16988">MSREDSPTAALLCSSEIISVELMYYRRRTSHTDGSVKACQSAMEHNVYHLSSLFLLQVRAEPKIFSSFAPLHFRYQIRSILRPDPSLFGKLTPTLTTLQSCLYLFVSLMSDVGGNPLRRPAFSHLFVNLISDVGGSPLRRSGLNHPKLSSSD</sequence>
<dbReference type="AlphaFoldDB" id="A0ABC8KAM0"/>
<reference evidence="1 2" key="1">
    <citation type="submission" date="2022-03" db="EMBL/GenBank/DDBJ databases">
        <authorList>
            <person name="Macdonald S."/>
            <person name="Ahmed S."/>
            <person name="Newling K."/>
        </authorList>
    </citation>
    <scope>NUCLEOTIDE SEQUENCE [LARGE SCALE GENOMIC DNA]</scope>
</reference>
<protein>
    <submittedName>
        <fullName evidence="1">Uncharacterized protein</fullName>
    </submittedName>
</protein>
<organism evidence="1 2">
    <name type="scientific">Eruca vesicaria subsp. sativa</name>
    <name type="common">Garden rocket</name>
    <name type="synonym">Eruca sativa</name>
    <dbReference type="NCBI Taxonomy" id="29727"/>
    <lineage>
        <taxon>Eukaryota</taxon>
        <taxon>Viridiplantae</taxon>
        <taxon>Streptophyta</taxon>
        <taxon>Embryophyta</taxon>
        <taxon>Tracheophyta</taxon>
        <taxon>Spermatophyta</taxon>
        <taxon>Magnoliopsida</taxon>
        <taxon>eudicotyledons</taxon>
        <taxon>Gunneridae</taxon>
        <taxon>Pentapetalae</taxon>
        <taxon>rosids</taxon>
        <taxon>malvids</taxon>
        <taxon>Brassicales</taxon>
        <taxon>Brassicaceae</taxon>
        <taxon>Brassiceae</taxon>
        <taxon>Eruca</taxon>
    </lineage>
</organism>
<accession>A0ABC8KAM0</accession>
<name>A0ABC8KAM0_ERUVS</name>
<proteinExistence type="predicted"/>
<evidence type="ECO:0000313" key="2">
    <source>
        <dbReference type="Proteomes" id="UP001642260"/>
    </source>
</evidence>
<evidence type="ECO:0000313" key="1">
    <source>
        <dbReference type="EMBL" id="CAH8355989.1"/>
    </source>
</evidence>
<gene>
    <name evidence="1" type="ORF">ERUC_LOCUS21744</name>
</gene>
<dbReference type="EMBL" id="CAKOAT010215043">
    <property type="protein sequence ID" value="CAH8355989.1"/>
    <property type="molecule type" value="Genomic_DNA"/>
</dbReference>